<dbReference type="PANTHER" id="PTHR47163:SF2">
    <property type="entry name" value="SI:DKEY-17M8.2"/>
    <property type="match status" value="1"/>
</dbReference>
<comment type="caution">
    <text evidence="2">The sequence shown here is derived from an EMBL/GenBank/DDBJ whole genome shotgun (WGS) entry which is preliminary data.</text>
</comment>
<evidence type="ECO:0000313" key="2">
    <source>
        <dbReference type="EMBL" id="KAK9722577.1"/>
    </source>
</evidence>
<dbReference type="InterPro" id="IPR053164">
    <property type="entry name" value="IS1016-like_transposase"/>
</dbReference>
<sequence>MRVCLFLVLEWALREEDSETLFTLIHRLKLMVIIGGLNEDLTTKVVEIDESKFFHRKYHRGQWREGHWVFGGIERGSGKCFLVEVGDRAAETLLAEIRRFILPGTIIMTDAWRAYNGIDDLDGDSEQEGNEDVTTEMMFIAERVQRAFPGILQKSQIPAMKQKKTAH</sequence>
<dbReference type="Proteomes" id="UP001458880">
    <property type="component" value="Unassembled WGS sequence"/>
</dbReference>
<protein>
    <submittedName>
        <fullName evidence="2">ISXO2-like transposase domain</fullName>
    </submittedName>
</protein>
<accession>A0AAW1KNK4</accession>
<dbReference type="InterPro" id="IPR024445">
    <property type="entry name" value="Tnp_ISXO2-like"/>
</dbReference>
<dbReference type="SMART" id="SM01126">
    <property type="entry name" value="DDE_Tnp_IS1595"/>
    <property type="match status" value="1"/>
</dbReference>
<dbReference type="EMBL" id="JASPKY010000187">
    <property type="protein sequence ID" value="KAK9722577.1"/>
    <property type="molecule type" value="Genomic_DNA"/>
</dbReference>
<keyword evidence="3" id="KW-1185">Reference proteome</keyword>
<name>A0AAW1KNK4_POPJA</name>
<dbReference type="Pfam" id="PF12762">
    <property type="entry name" value="DDE_Tnp_IS1595"/>
    <property type="match status" value="1"/>
</dbReference>
<proteinExistence type="predicted"/>
<feature type="domain" description="ISXO2-like transposase" evidence="1">
    <location>
        <begin position="38"/>
        <end position="155"/>
    </location>
</feature>
<evidence type="ECO:0000259" key="1">
    <source>
        <dbReference type="SMART" id="SM01126"/>
    </source>
</evidence>
<evidence type="ECO:0000313" key="3">
    <source>
        <dbReference type="Proteomes" id="UP001458880"/>
    </source>
</evidence>
<gene>
    <name evidence="2" type="ORF">QE152_g19636</name>
</gene>
<dbReference type="AlphaFoldDB" id="A0AAW1KNK4"/>
<dbReference type="PANTHER" id="PTHR47163">
    <property type="entry name" value="DDE_TNP_IS1595 DOMAIN-CONTAINING PROTEIN"/>
    <property type="match status" value="1"/>
</dbReference>
<organism evidence="2 3">
    <name type="scientific">Popillia japonica</name>
    <name type="common">Japanese beetle</name>
    <dbReference type="NCBI Taxonomy" id="7064"/>
    <lineage>
        <taxon>Eukaryota</taxon>
        <taxon>Metazoa</taxon>
        <taxon>Ecdysozoa</taxon>
        <taxon>Arthropoda</taxon>
        <taxon>Hexapoda</taxon>
        <taxon>Insecta</taxon>
        <taxon>Pterygota</taxon>
        <taxon>Neoptera</taxon>
        <taxon>Endopterygota</taxon>
        <taxon>Coleoptera</taxon>
        <taxon>Polyphaga</taxon>
        <taxon>Scarabaeiformia</taxon>
        <taxon>Scarabaeidae</taxon>
        <taxon>Rutelinae</taxon>
        <taxon>Popillia</taxon>
    </lineage>
</organism>
<reference evidence="2 3" key="1">
    <citation type="journal article" date="2024" name="BMC Genomics">
        <title>De novo assembly and annotation of Popillia japonica's genome with initial clues to its potential as an invasive pest.</title>
        <authorList>
            <person name="Cucini C."/>
            <person name="Boschi S."/>
            <person name="Funari R."/>
            <person name="Cardaioli E."/>
            <person name="Iannotti N."/>
            <person name="Marturano G."/>
            <person name="Paoli F."/>
            <person name="Bruttini M."/>
            <person name="Carapelli A."/>
            <person name="Frati F."/>
            <person name="Nardi F."/>
        </authorList>
    </citation>
    <scope>NUCLEOTIDE SEQUENCE [LARGE SCALE GENOMIC DNA]</scope>
    <source>
        <strain evidence="2">DMR45628</strain>
    </source>
</reference>